<reference evidence="2 3" key="1">
    <citation type="submission" date="2023-01" db="EMBL/GenBank/DDBJ databases">
        <authorList>
            <person name="Kreplak J."/>
        </authorList>
    </citation>
    <scope>NUCLEOTIDE SEQUENCE [LARGE SCALE GENOMIC DNA]</scope>
</reference>
<evidence type="ECO:0000313" key="3">
    <source>
        <dbReference type="Proteomes" id="UP001157006"/>
    </source>
</evidence>
<gene>
    <name evidence="2" type="ORF">VFH_I402880</name>
</gene>
<evidence type="ECO:0000313" key="2">
    <source>
        <dbReference type="EMBL" id="CAI8589655.1"/>
    </source>
</evidence>
<accession>A0AAV0YU17</accession>
<sequence>MAPKRNEASKKQKTSGAGTSREEQTFDQTRFIGPEQEERYTKLVGRSIWYERIFDINLEGTYKSLPGIWTSQKWDKLLNPHHKINTEVLQEFYANAFPSKGTASFSTKVGGRMI</sequence>
<protein>
    <submittedName>
        <fullName evidence="2">Uncharacterized protein</fullName>
    </submittedName>
</protein>
<keyword evidence="3" id="KW-1185">Reference proteome</keyword>
<organism evidence="2 3">
    <name type="scientific">Vicia faba</name>
    <name type="common">Broad bean</name>
    <name type="synonym">Faba vulgaris</name>
    <dbReference type="NCBI Taxonomy" id="3906"/>
    <lineage>
        <taxon>Eukaryota</taxon>
        <taxon>Viridiplantae</taxon>
        <taxon>Streptophyta</taxon>
        <taxon>Embryophyta</taxon>
        <taxon>Tracheophyta</taxon>
        <taxon>Spermatophyta</taxon>
        <taxon>Magnoliopsida</taxon>
        <taxon>eudicotyledons</taxon>
        <taxon>Gunneridae</taxon>
        <taxon>Pentapetalae</taxon>
        <taxon>rosids</taxon>
        <taxon>fabids</taxon>
        <taxon>Fabales</taxon>
        <taxon>Fabaceae</taxon>
        <taxon>Papilionoideae</taxon>
        <taxon>50 kb inversion clade</taxon>
        <taxon>NPAAA clade</taxon>
        <taxon>Hologalegina</taxon>
        <taxon>IRL clade</taxon>
        <taxon>Fabeae</taxon>
        <taxon>Vicia</taxon>
    </lineage>
</organism>
<dbReference type="AlphaFoldDB" id="A0AAV0YU17"/>
<feature type="compositionally biased region" description="Basic and acidic residues" evidence="1">
    <location>
        <begin position="1"/>
        <end position="10"/>
    </location>
</feature>
<proteinExistence type="predicted"/>
<feature type="region of interest" description="Disordered" evidence="1">
    <location>
        <begin position="1"/>
        <end position="30"/>
    </location>
</feature>
<evidence type="ECO:0000256" key="1">
    <source>
        <dbReference type="SAM" id="MobiDB-lite"/>
    </source>
</evidence>
<dbReference type="EMBL" id="OX451736">
    <property type="protein sequence ID" value="CAI8589655.1"/>
    <property type="molecule type" value="Genomic_DNA"/>
</dbReference>
<name>A0AAV0YU17_VICFA</name>
<dbReference type="Proteomes" id="UP001157006">
    <property type="component" value="Chromosome 1L"/>
</dbReference>